<dbReference type="EMBL" id="CABIKM010000033">
    <property type="protein sequence ID" value="VUZ85765.1"/>
    <property type="molecule type" value="Genomic_DNA"/>
</dbReference>
<evidence type="ECO:0000313" key="4">
    <source>
        <dbReference type="Proteomes" id="UP000334340"/>
    </source>
</evidence>
<dbReference type="InterPro" id="IPR049577">
    <property type="entry name" value="GMPP_N"/>
</dbReference>
<dbReference type="Proteomes" id="UP000334340">
    <property type="component" value="Unassembled WGS sequence"/>
</dbReference>
<feature type="domain" description="MannoseP isomerase/GMP-like beta-helix" evidence="2">
    <location>
        <begin position="318"/>
        <end position="364"/>
    </location>
</feature>
<evidence type="ECO:0000313" key="3">
    <source>
        <dbReference type="EMBL" id="VUZ85765.1"/>
    </source>
</evidence>
<protein>
    <submittedName>
        <fullName evidence="3">Nucleotidyl transferase</fullName>
    </submittedName>
</protein>
<dbReference type="Gene3D" id="3.90.550.10">
    <property type="entry name" value="Spore Coat Polysaccharide Biosynthesis Protein SpsA, Chain A"/>
    <property type="match status" value="1"/>
</dbReference>
<dbReference type="GO" id="GO:0009298">
    <property type="term" value="P:GDP-mannose biosynthetic process"/>
    <property type="evidence" value="ECO:0007669"/>
    <property type="project" value="TreeGrafter"/>
</dbReference>
<proteinExistence type="predicted"/>
<dbReference type="InterPro" id="IPR005835">
    <property type="entry name" value="NTP_transferase_dom"/>
</dbReference>
<sequence length="377" mass="41266">MILSDYRMTTGGATGKDDQSLPPSVYAVVLAGGRGERFWPVSTDAQPKAFLRLVGNESLLQATVRRIRLLLPWTQIAVVAGETHAELVRAQLPELPEGNLLLEPQGRDTAAAIGLASLSVERLDPHAMMIVLPADHYVPDAEAFAAVLRRAVELLVLHPDWVVTVGITPTRPETGYGYLEVGKSLAQPPGAFLVHRFLEKPNRQMAERLAADGCHYWNSGIFLWRNSVIQGLLAQHMPDVWAGLCRIRGAWRVREALVREYSAFHRQSVDYGVLERVENGIAMIRADFAWDDLGAWDALARVQPVDDSGNVIVGEAQLVDTAQSVVVSAGPRVAIIGLSDIIVVASNDGVLVCPKGRAQDVRKLSGKRDPSQERMEQ</sequence>
<dbReference type="InterPro" id="IPR054566">
    <property type="entry name" value="ManC/GMP-like_b-helix"/>
</dbReference>
<reference evidence="3 4" key="1">
    <citation type="submission" date="2019-07" db="EMBL/GenBank/DDBJ databases">
        <authorList>
            <person name="Cremers G."/>
        </authorList>
    </citation>
    <scope>NUCLEOTIDE SEQUENCE [LARGE SCALE GENOMIC DNA]</scope>
</reference>
<dbReference type="PANTHER" id="PTHR46390:SF1">
    <property type="entry name" value="MANNOSE-1-PHOSPHATE GUANYLYLTRANSFERASE"/>
    <property type="match status" value="1"/>
</dbReference>
<keyword evidence="3" id="KW-0808">Transferase</keyword>
<dbReference type="Pfam" id="PF22640">
    <property type="entry name" value="ManC_GMP_beta-helix"/>
    <property type="match status" value="1"/>
</dbReference>
<dbReference type="GO" id="GO:0004475">
    <property type="term" value="F:mannose-1-phosphate guanylyltransferase (GTP) activity"/>
    <property type="evidence" value="ECO:0007669"/>
    <property type="project" value="InterPro"/>
</dbReference>
<name>A0A564ZKB3_9BACT</name>
<dbReference type="PANTHER" id="PTHR46390">
    <property type="entry name" value="MANNOSE-1-PHOSPHATE GUANYLYLTRANSFERASE"/>
    <property type="match status" value="1"/>
</dbReference>
<dbReference type="AlphaFoldDB" id="A0A564ZKB3"/>
<gene>
    <name evidence="3" type="ORF">MELA_02150</name>
</gene>
<organism evidence="3 4">
    <name type="scientific">Candidatus Methylomirabilis lanthanidiphila</name>
    <dbReference type="NCBI Taxonomy" id="2211376"/>
    <lineage>
        <taxon>Bacteria</taxon>
        <taxon>Candidatus Methylomirabilota</taxon>
        <taxon>Candidatus Methylomirabilia</taxon>
        <taxon>Candidatus Methylomirabilales</taxon>
        <taxon>Candidatus Methylomirabilaceae</taxon>
        <taxon>Candidatus Methylomirabilis</taxon>
    </lineage>
</organism>
<accession>A0A564ZKB3</accession>
<evidence type="ECO:0000259" key="2">
    <source>
        <dbReference type="Pfam" id="PF22640"/>
    </source>
</evidence>
<dbReference type="SUPFAM" id="SSF159283">
    <property type="entry name" value="Guanosine diphospho-D-mannose pyrophosphorylase/mannose-6-phosphate isomerase linker domain"/>
    <property type="match status" value="1"/>
</dbReference>
<dbReference type="InterPro" id="IPR029044">
    <property type="entry name" value="Nucleotide-diphossugar_trans"/>
</dbReference>
<dbReference type="Pfam" id="PF00483">
    <property type="entry name" value="NTP_transferase"/>
    <property type="match status" value="1"/>
</dbReference>
<dbReference type="InterPro" id="IPR051161">
    <property type="entry name" value="Mannose-6P_isomerase_type2"/>
</dbReference>
<evidence type="ECO:0000259" key="1">
    <source>
        <dbReference type="Pfam" id="PF00483"/>
    </source>
</evidence>
<dbReference type="CDD" id="cd02509">
    <property type="entry name" value="GDP-M1P_Guanylyltransferase"/>
    <property type="match status" value="1"/>
</dbReference>
<keyword evidence="4" id="KW-1185">Reference proteome</keyword>
<feature type="domain" description="Nucleotidyl transferase" evidence="1">
    <location>
        <begin position="27"/>
        <end position="303"/>
    </location>
</feature>
<dbReference type="SUPFAM" id="SSF53448">
    <property type="entry name" value="Nucleotide-diphospho-sugar transferases"/>
    <property type="match status" value="1"/>
</dbReference>